<keyword evidence="2" id="KW-0472">Membrane</keyword>
<keyword evidence="2" id="KW-0812">Transmembrane</keyword>
<evidence type="ECO:0008006" key="5">
    <source>
        <dbReference type="Google" id="ProtNLM"/>
    </source>
</evidence>
<accession>A0ABD5MM57</accession>
<evidence type="ECO:0000256" key="2">
    <source>
        <dbReference type="SAM" id="Phobius"/>
    </source>
</evidence>
<feature type="region of interest" description="Disordered" evidence="1">
    <location>
        <begin position="56"/>
        <end position="81"/>
    </location>
</feature>
<protein>
    <recommendedName>
        <fullName evidence="5">Zinc ribbon domain-containing protein</fullName>
    </recommendedName>
</protein>
<name>A0ABD5MM57_9EURY</name>
<dbReference type="AlphaFoldDB" id="A0ABD5MM57"/>
<keyword evidence="2" id="KW-1133">Transmembrane helix</keyword>
<dbReference type="GeneID" id="67210450"/>
<evidence type="ECO:0000313" key="4">
    <source>
        <dbReference type="Proteomes" id="UP001589595"/>
    </source>
</evidence>
<gene>
    <name evidence="3" type="ORF">ACFFOL_12120</name>
</gene>
<keyword evidence="4" id="KW-1185">Reference proteome</keyword>
<feature type="transmembrane region" description="Helical" evidence="2">
    <location>
        <begin position="34"/>
        <end position="52"/>
    </location>
</feature>
<proteinExistence type="predicted"/>
<dbReference type="Proteomes" id="UP001589595">
    <property type="component" value="Unassembled WGS sequence"/>
</dbReference>
<reference evidence="3" key="1">
    <citation type="submission" date="2024-09" db="EMBL/GenBank/DDBJ databases">
        <authorList>
            <person name="Sun Q."/>
        </authorList>
    </citation>
    <scope>NUCLEOTIDE SEQUENCE [LARGE SCALE GENOMIC DNA]</scope>
    <source>
        <strain evidence="3">JCM 31273</strain>
    </source>
</reference>
<sequence>MRHDLVLASLLAGIGVAVLPGVLAFYLAAGPSVWLATGAAVAALGLAVAYTADEREDGADGANGDTDGADGDADGSAPPRVNCPECGARGVADGSRCEYCGAAFAE</sequence>
<evidence type="ECO:0000256" key="1">
    <source>
        <dbReference type="SAM" id="MobiDB-lite"/>
    </source>
</evidence>
<dbReference type="RefSeq" id="WP_222923053.1">
    <property type="nucleotide sequence ID" value="NZ_CP082286.1"/>
</dbReference>
<dbReference type="EMBL" id="JBHMAJ010000007">
    <property type="protein sequence ID" value="MFB9824908.1"/>
    <property type="molecule type" value="Genomic_DNA"/>
</dbReference>
<comment type="caution">
    <text evidence="3">The sequence shown here is derived from an EMBL/GenBank/DDBJ whole genome shotgun (WGS) entry which is preliminary data.</text>
</comment>
<evidence type="ECO:0000313" key="3">
    <source>
        <dbReference type="EMBL" id="MFB9824908.1"/>
    </source>
</evidence>
<organism evidence="3 4">
    <name type="scientific">Halobaculum roseum</name>
    <dbReference type="NCBI Taxonomy" id="2175149"/>
    <lineage>
        <taxon>Archaea</taxon>
        <taxon>Methanobacteriati</taxon>
        <taxon>Methanobacteriota</taxon>
        <taxon>Stenosarchaea group</taxon>
        <taxon>Halobacteria</taxon>
        <taxon>Halobacteriales</taxon>
        <taxon>Haloferacaceae</taxon>
        <taxon>Halobaculum</taxon>
    </lineage>
</organism>